<evidence type="ECO:0000313" key="2">
    <source>
        <dbReference type="EMBL" id="ANN68835.1"/>
    </source>
</evidence>
<dbReference type="KEGG" id="bbro:BAU06_23290"/>
<dbReference type="Proteomes" id="UP000091897">
    <property type="component" value="Chromosome"/>
</dbReference>
<organism evidence="3 5">
    <name type="scientific">Bordetella bronchialis</name>
    <dbReference type="NCBI Taxonomy" id="463025"/>
    <lineage>
        <taxon>Bacteria</taxon>
        <taxon>Pseudomonadati</taxon>
        <taxon>Pseudomonadota</taxon>
        <taxon>Betaproteobacteria</taxon>
        <taxon>Burkholderiales</taxon>
        <taxon>Alcaligenaceae</taxon>
        <taxon>Bordetella</taxon>
    </lineage>
</organism>
<gene>
    <name evidence="2" type="ORF">BAU06_23290</name>
    <name evidence="3" type="ORF">BAU08_23845</name>
</gene>
<evidence type="ECO:0000313" key="3">
    <source>
        <dbReference type="EMBL" id="ANN73979.1"/>
    </source>
</evidence>
<feature type="domain" description="HTH cro/C1-type" evidence="1">
    <location>
        <begin position="8"/>
        <end position="61"/>
    </location>
</feature>
<dbReference type="Gene3D" id="1.10.260.40">
    <property type="entry name" value="lambda repressor-like DNA-binding domains"/>
    <property type="match status" value="1"/>
</dbReference>
<dbReference type="STRING" id="463025.BAU08_23845"/>
<keyword evidence="4" id="KW-1185">Reference proteome</keyword>
<evidence type="ECO:0000259" key="1">
    <source>
        <dbReference type="PROSITE" id="PS50943"/>
    </source>
</evidence>
<accession>A0A193FME5</accession>
<dbReference type="EMBL" id="CP016170">
    <property type="protein sequence ID" value="ANN68835.1"/>
    <property type="molecule type" value="Genomic_DNA"/>
</dbReference>
<dbReference type="AlphaFoldDB" id="A0A193FME5"/>
<reference evidence="4 5" key="1">
    <citation type="submission" date="2016-06" db="EMBL/GenBank/DDBJ databases">
        <title>Complete genome sequences of Bordetella bronchialis and Bordetella flabilis.</title>
        <authorList>
            <person name="LiPuma J.J."/>
            <person name="Spilker T."/>
        </authorList>
    </citation>
    <scope>NUCLEOTIDE SEQUENCE [LARGE SCALE GENOMIC DNA]</scope>
    <source>
        <strain evidence="3 5">AU17976</strain>
        <strain evidence="2 4">AU3182</strain>
    </source>
</reference>
<evidence type="ECO:0000313" key="5">
    <source>
        <dbReference type="Proteomes" id="UP000092213"/>
    </source>
</evidence>
<proteinExistence type="predicted"/>
<dbReference type="OrthoDB" id="9034362at2"/>
<dbReference type="Pfam" id="PF01381">
    <property type="entry name" value="HTH_3"/>
    <property type="match status" value="1"/>
</dbReference>
<protein>
    <recommendedName>
        <fullName evidence="1">HTH cro/C1-type domain-containing protein</fullName>
    </recommendedName>
</protein>
<dbReference type="InterPro" id="IPR001387">
    <property type="entry name" value="Cro/C1-type_HTH"/>
</dbReference>
<name>A0A193FME5_9BORD</name>
<dbReference type="PROSITE" id="PS50943">
    <property type="entry name" value="HTH_CROC1"/>
    <property type="match status" value="1"/>
</dbReference>
<evidence type="ECO:0000313" key="4">
    <source>
        <dbReference type="Proteomes" id="UP000091897"/>
    </source>
</evidence>
<dbReference type="InterPro" id="IPR010982">
    <property type="entry name" value="Lambda_DNA-bd_dom_sf"/>
</dbReference>
<dbReference type="SMART" id="SM00530">
    <property type="entry name" value="HTH_XRE"/>
    <property type="match status" value="1"/>
</dbReference>
<dbReference type="EMBL" id="CP016171">
    <property type="protein sequence ID" value="ANN73979.1"/>
    <property type="molecule type" value="Genomic_DNA"/>
</dbReference>
<dbReference type="Proteomes" id="UP000092213">
    <property type="component" value="Chromosome"/>
</dbReference>
<sequence length="153" mass="17008">MKKFSDRLRHVRTLRGYTQAELARLAGLSQSAVASYESGERKSSRGLFKLAAALRIEAQWLDTGKGPMERPADLYANAMGGQRYAVMEDGAQGGFADGGRDPAWPFQNIPRGRYETLTTRDKRLLENMVAAFIETCHGNYAPPKPKSKSRRGE</sequence>
<dbReference type="SUPFAM" id="SSF47413">
    <property type="entry name" value="lambda repressor-like DNA-binding domains"/>
    <property type="match status" value="1"/>
</dbReference>
<dbReference type="GO" id="GO:0003677">
    <property type="term" value="F:DNA binding"/>
    <property type="evidence" value="ECO:0007669"/>
    <property type="project" value="InterPro"/>
</dbReference>
<dbReference type="CDD" id="cd00093">
    <property type="entry name" value="HTH_XRE"/>
    <property type="match status" value="1"/>
</dbReference>